<dbReference type="Proteomes" id="UP001386955">
    <property type="component" value="Unassembled WGS sequence"/>
</dbReference>
<accession>A0AAN9S9T5</accession>
<dbReference type="AlphaFoldDB" id="A0AAN9S9T5"/>
<reference evidence="1 2" key="1">
    <citation type="submission" date="2024-01" db="EMBL/GenBank/DDBJ databases">
        <title>The genomes of 5 underutilized Papilionoideae crops provide insights into root nodulation and disease resistanc.</title>
        <authorList>
            <person name="Jiang F."/>
        </authorList>
    </citation>
    <scope>NUCLEOTIDE SEQUENCE [LARGE SCALE GENOMIC DNA]</scope>
    <source>
        <strain evidence="1">DUOXIRENSHENG_FW03</strain>
        <tissue evidence="1">Leaves</tissue>
    </source>
</reference>
<protein>
    <submittedName>
        <fullName evidence="1">Uncharacterized protein</fullName>
    </submittedName>
</protein>
<comment type="caution">
    <text evidence="1">The sequence shown here is derived from an EMBL/GenBank/DDBJ whole genome shotgun (WGS) entry which is preliminary data.</text>
</comment>
<sequence>MSMCLLMVLKPSNHHIFLERSKRGYNFLISQFLELGLQFIEVLSFLPWHRKSLQIDHQLENNIMASLTKY</sequence>
<dbReference type="EMBL" id="JAYMYS010000005">
    <property type="protein sequence ID" value="KAK7391725.1"/>
    <property type="molecule type" value="Genomic_DNA"/>
</dbReference>
<evidence type="ECO:0000313" key="1">
    <source>
        <dbReference type="EMBL" id="KAK7391725.1"/>
    </source>
</evidence>
<proteinExistence type="predicted"/>
<gene>
    <name evidence="1" type="ORF">VNO78_20144</name>
</gene>
<keyword evidence="2" id="KW-1185">Reference proteome</keyword>
<name>A0AAN9S9T5_PSOTE</name>
<evidence type="ECO:0000313" key="2">
    <source>
        <dbReference type="Proteomes" id="UP001386955"/>
    </source>
</evidence>
<organism evidence="1 2">
    <name type="scientific">Psophocarpus tetragonolobus</name>
    <name type="common">Winged bean</name>
    <name type="synonym">Dolichos tetragonolobus</name>
    <dbReference type="NCBI Taxonomy" id="3891"/>
    <lineage>
        <taxon>Eukaryota</taxon>
        <taxon>Viridiplantae</taxon>
        <taxon>Streptophyta</taxon>
        <taxon>Embryophyta</taxon>
        <taxon>Tracheophyta</taxon>
        <taxon>Spermatophyta</taxon>
        <taxon>Magnoliopsida</taxon>
        <taxon>eudicotyledons</taxon>
        <taxon>Gunneridae</taxon>
        <taxon>Pentapetalae</taxon>
        <taxon>rosids</taxon>
        <taxon>fabids</taxon>
        <taxon>Fabales</taxon>
        <taxon>Fabaceae</taxon>
        <taxon>Papilionoideae</taxon>
        <taxon>50 kb inversion clade</taxon>
        <taxon>NPAAA clade</taxon>
        <taxon>indigoferoid/millettioid clade</taxon>
        <taxon>Phaseoleae</taxon>
        <taxon>Psophocarpus</taxon>
    </lineage>
</organism>